<dbReference type="Proteomes" id="UP001152523">
    <property type="component" value="Unassembled WGS sequence"/>
</dbReference>
<accession>A0AAV0DW92</accession>
<evidence type="ECO:0000313" key="2">
    <source>
        <dbReference type="Proteomes" id="UP001152523"/>
    </source>
</evidence>
<reference evidence="1" key="1">
    <citation type="submission" date="2022-07" db="EMBL/GenBank/DDBJ databases">
        <authorList>
            <person name="Macas J."/>
            <person name="Novak P."/>
            <person name="Neumann P."/>
        </authorList>
    </citation>
    <scope>NUCLEOTIDE SEQUENCE</scope>
</reference>
<proteinExistence type="predicted"/>
<name>A0AAV0DW92_9ASTE</name>
<sequence length="13" mass="1666">MRTRSQSRDFPWV</sequence>
<comment type="caution">
    <text evidence="1">The sequence shown here is derived from an EMBL/GenBank/DDBJ whole genome shotgun (WGS) entry which is preliminary data.</text>
</comment>
<keyword evidence="2" id="KW-1185">Reference proteome</keyword>
<organism evidence="1 2">
    <name type="scientific">Cuscuta epithymum</name>
    <dbReference type="NCBI Taxonomy" id="186058"/>
    <lineage>
        <taxon>Eukaryota</taxon>
        <taxon>Viridiplantae</taxon>
        <taxon>Streptophyta</taxon>
        <taxon>Embryophyta</taxon>
        <taxon>Tracheophyta</taxon>
        <taxon>Spermatophyta</taxon>
        <taxon>Magnoliopsida</taxon>
        <taxon>eudicotyledons</taxon>
        <taxon>Gunneridae</taxon>
        <taxon>Pentapetalae</taxon>
        <taxon>asterids</taxon>
        <taxon>lamiids</taxon>
        <taxon>Solanales</taxon>
        <taxon>Convolvulaceae</taxon>
        <taxon>Cuscuteae</taxon>
        <taxon>Cuscuta</taxon>
        <taxon>Cuscuta subgen. Cuscuta</taxon>
    </lineage>
</organism>
<gene>
    <name evidence="1" type="ORF">CEPIT_LOCUS18173</name>
</gene>
<evidence type="ECO:0000313" key="1">
    <source>
        <dbReference type="EMBL" id="CAH9107921.1"/>
    </source>
</evidence>
<dbReference type="EMBL" id="CAMAPF010000145">
    <property type="protein sequence ID" value="CAH9107921.1"/>
    <property type="molecule type" value="Genomic_DNA"/>
</dbReference>
<protein>
    <submittedName>
        <fullName evidence="1">Uncharacterized protein</fullName>
    </submittedName>
</protein>